<dbReference type="InterPro" id="IPR014710">
    <property type="entry name" value="RmlC-like_jellyroll"/>
</dbReference>
<dbReference type="PROSITE" id="PS00888">
    <property type="entry name" value="CNMP_BINDING_1"/>
    <property type="match status" value="1"/>
</dbReference>
<feature type="transmembrane region" description="Helical" evidence="6">
    <location>
        <begin position="734"/>
        <end position="756"/>
    </location>
</feature>
<protein>
    <submittedName>
        <fullName evidence="9">MMPL family transporter</fullName>
    </submittedName>
</protein>
<feature type="transmembrane region" description="Helical" evidence="6">
    <location>
        <begin position="414"/>
        <end position="431"/>
    </location>
</feature>
<evidence type="ECO:0000259" key="7">
    <source>
        <dbReference type="PROSITE" id="PS50042"/>
    </source>
</evidence>
<dbReference type="PRINTS" id="PR00702">
    <property type="entry name" value="ACRIFLAVINRP"/>
</dbReference>
<keyword evidence="5 6" id="KW-0472">Membrane</keyword>
<feature type="transmembrane region" description="Helical" evidence="6">
    <location>
        <begin position="670"/>
        <end position="689"/>
    </location>
</feature>
<feature type="transmembrane region" description="Helical" evidence="6">
    <location>
        <begin position="264"/>
        <end position="281"/>
    </location>
</feature>
<dbReference type="SMART" id="SM00100">
    <property type="entry name" value="cNMP"/>
    <property type="match status" value="1"/>
</dbReference>
<dbReference type="PANTHER" id="PTHR33406">
    <property type="entry name" value="MEMBRANE PROTEIN MJ1562-RELATED"/>
    <property type="match status" value="1"/>
</dbReference>
<evidence type="ECO:0000256" key="5">
    <source>
        <dbReference type="ARBA" id="ARBA00023136"/>
    </source>
</evidence>
<dbReference type="CDD" id="cd00038">
    <property type="entry name" value="CAP_ED"/>
    <property type="match status" value="1"/>
</dbReference>
<evidence type="ECO:0000256" key="1">
    <source>
        <dbReference type="ARBA" id="ARBA00004651"/>
    </source>
</evidence>
<dbReference type="SUPFAM" id="SSF82866">
    <property type="entry name" value="Multidrug efflux transporter AcrB transmembrane domain"/>
    <property type="match status" value="2"/>
</dbReference>
<dbReference type="AlphaFoldDB" id="A0A7Y0E017"/>
<dbReference type="InterPro" id="IPR000731">
    <property type="entry name" value="SSD"/>
</dbReference>
<feature type="transmembrane region" description="Helical" evidence="6">
    <location>
        <begin position="710"/>
        <end position="728"/>
    </location>
</feature>
<feature type="transmembrane region" description="Helical" evidence="6">
    <location>
        <begin position="214"/>
        <end position="233"/>
    </location>
</feature>
<feature type="transmembrane region" description="Helical" evidence="6">
    <location>
        <begin position="347"/>
        <end position="373"/>
    </location>
</feature>
<dbReference type="Gene3D" id="2.60.120.10">
    <property type="entry name" value="Jelly Rolls"/>
    <property type="match status" value="1"/>
</dbReference>
<dbReference type="InterPro" id="IPR001036">
    <property type="entry name" value="Acrflvin-R"/>
</dbReference>
<keyword evidence="10" id="KW-1185">Reference proteome</keyword>
<feature type="domain" description="SSD" evidence="8">
    <location>
        <begin position="243"/>
        <end position="372"/>
    </location>
</feature>
<evidence type="ECO:0000256" key="3">
    <source>
        <dbReference type="ARBA" id="ARBA00022692"/>
    </source>
</evidence>
<feature type="transmembrane region" description="Helical" evidence="6">
    <location>
        <begin position="608"/>
        <end position="631"/>
    </location>
</feature>
<dbReference type="InterPro" id="IPR050545">
    <property type="entry name" value="Mycobact_MmpL"/>
</dbReference>
<dbReference type="RefSeq" id="WP_169625147.1">
    <property type="nucleotide sequence ID" value="NZ_JABBNT010000003.1"/>
</dbReference>
<feature type="domain" description="Cyclic nucleotide-binding" evidence="7">
    <location>
        <begin position="787"/>
        <end position="906"/>
    </location>
</feature>
<sequence length="928" mass="101338">MQNLLTFGARHRLITLIILTLVTALCATGLDKLRIDTSFDSLISDNDPTKIAYETIKDEFGSDNTTMIYVRSENLWTEDRIAALEEMHYALEDLPFVQRVESLFNTRSIRDRDGMIESSTVLDGVPFDASEMADAKARALYSPLVVGNFISEDGTVTAINVSIEKDPTDPEFDRHAFEAMNAAIAPYTDAFDESFQVGPPRVNEETTVSLFADFSRLIPLSLGVLIVTIVIFLRNGLACIFPLLTSALSIVFAFGLMGHLGIPINILSAMVPSLVIVIGSTEDTHMLASYLQGLGGGDADAKKSERRRAATFFMVRQLGLPLILTSVTTTLGFSANGFAEMELIRDFSYSASMAIAANAVVTILTIPLLLTIFGPLKSRLHTHNPSSETPEEDLSGIVGAILSVFRRIVEKPKTVIAVSAVLFVVCTAFGFQTKVSNDPIAFFKSDHPLVQNVEQLAEDLSGMEIFYINLDSTEDFAFRQPENLRKLAAIKQYIMADGRFDNAISIADHLSMVNREFHGSDPAMMTVPDTPELVNQYLLFFQRGDLESYISADYERANMVVRHNIHNSHDLKLAVADLTAKVHEIAGPGLRVHLVGQNLMINNAAEDLIAAQVQSVLLLLAVIFIMMSLVYTSVIGGLLSLIPNIIPIAVIFGVMGIFDIPLNPGTATVAVIAIGIAIDDTIHLLSTYAHESRLTPDRMLAIRRTQTHQAIPAISTSVALGAGFLVLMDSNFTIISQFGMLSAIAMIAALVADLIVTPVLMSFVRLVGLDEILMLRVGKSVFENSPLFDGMTPYQMRKTVLLSETQPFKAGDRLVEQGTVGDDMIMILSGQVVVTLDQNGKTTRLAERGPGGILGEIGFVQEQERTANVDAVTDGEMLVFNAERVRRNMLLYPHIASKLNQNIARILGARLAATSQRLGQFEEAGKTS</sequence>
<evidence type="ECO:0000256" key="4">
    <source>
        <dbReference type="ARBA" id="ARBA00022989"/>
    </source>
</evidence>
<accession>A0A7Y0E017</accession>
<dbReference type="InterPro" id="IPR004869">
    <property type="entry name" value="MMPL_dom"/>
</dbReference>
<keyword evidence="3 6" id="KW-0812">Transmembrane</keyword>
<gene>
    <name evidence="9" type="ORF">HH303_09675</name>
</gene>
<proteinExistence type="predicted"/>
<feature type="domain" description="SSD" evidence="8">
    <location>
        <begin position="607"/>
        <end position="763"/>
    </location>
</feature>
<dbReference type="InterPro" id="IPR018488">
    <property type="entry name" value="cNMP-bd_CS"/>
</dbReference>
<dbReference type="GO" id="GO:0005886">
    <property type="term" value="C:plasma membrane"/>
    <property type="evidence" value="ECO:0007669"/>
    <property type="project" value="UniProtKB-SubCell"/>
</dbReference>
<comment type="subcellular location">
    <subcellularLocation>
        <location evidence="1">Cell membrane</location>
        <topology evidence="1">Multi-pass membrane protein</topology>
    </subcellularLocation>
</comment>
<dbReference type="Pfam" id="PF00027">
    <property type="entry name" value="cNMP_binding"/>
    <property type="match status" value="1"/>
</dbReference>
<reference evidence="9 10" key="1">
    <citation type="submission" date="2020-04" db="EMBL/GenBank/DDBJ databases">
        <title>Rhodospirillaceae bacterium KN72 isolated from deep sea.</title>
        <authorList>
            <person name="Zhang D.-C."/>
        </authorList>
    </citation>
    <scope>NUCLEOTIDE SEQUENCE [LARGE SCALE GENOMIC DNA]</scope>
    <source>
        <strain evidence="9 10">KN72</strain>
    </source>
</reference>
<feature type="transmembrane region" description="Helical" evidence="6">
    <location>
        <begin position="638"/>
        <end position="658"/>
    </location>
</feature>
<dbReference type="Proteomes" id="UP000539372">
    <property type="component" value="Unassembled WGS sequence"/>
</dbReference>
<evidence type="ECO:0000259" key="8">
    <source>
        <dbReference type="PROSITE" id="PS50156"/>
    </source>
</evidence>
<evidence type="ECO:0000313" key="10">
    <source>
        <dbReference type="Proteomes" id="UP000539372"/>
    </source>
</evidence>
<dbReference type="GO" id="GO:0022857">
    <property type="term" value="F:transmembrane transporter activity"/>
    <property type="evidence" value="ECO:0007669"/>
    <property type="project" value="InterPro"/>
</dbReference>
<dbReference type="EMBL" id="JABBNT010000003">
    <property type="protein sequence ID" value="NMM44747.1"/>
    <property type="molecule type" value="Genomic_DNA"/>
</dbReference>
<name>A0A7Y0E017_9PROT</name>
<dbReference type="SUPFAM" id="SSF51206">
    <property type="entry name" value="cAMP-binding domain-like"/>
    <property type="match status" value="1"/>
</dbReference>
<keyword evidence="2" id="KW-1003">Cell membrane</keyword>
<dbReference type="PANTHER" id="PTHR33406:SF12">
    <property type="entry name" value="BLR2997 PROTEIN"/>
    <property type="match status" value="1"/>
</dbReference>
<evidence type="ECO:0000313" key="9">
    <source>
        <dbReference type="EMBL" id="NMM44747.1"/>
    </source>
</evidence>
<organism evidence="9 10">
    <name type="scientific">Pacificispira spongiicola</name>
    <dbReference type="NCBI Taxonomy" id="2729598"/>
    <lineage>
        <taxon>Bacteria</taxon>
        <taxon>Pseudomonadati</taxon>
        <taxon>Pseudomonadota</taxon>
        <taxon>Alphaproteobacteria</taxon>
        <taxon>Rhodospirillales</taxon>
        <taxon>Rhodospirillaceae</taxon>
        <taxon>Pacificispira</taxon>
    </lineage>
</organism>
<dbReference type="PROSITE" id="PS50042">
    <property type="entry name" value="CNMP_BINDING_3"/>
    <property type="match status" value="1"/>
</dbReference>
<feature type="transmembrane region" description="Helical" evidence="6">
    <location>
        <begin position="313"/>
        <end position="335"/>
    </location>
</feature>
<evidence type="ECO:0000256" key="6">
    <source>
        <dbReference type="SAM" id="Phobius"/>
    </source>
</evidence>
<dbReference type="InterPro" id="IPR000595">
    <property type="entry name" value="cNMP-bd_dom"/>
</dbReference>
<dbReference type="PROSITE" id="PS50156">
    <property type="entry name" value="SSD"/>
    <property type="match status" value="2"/>
</dbReference>
<comment type="caution">
    <text evidence="9">The sequence shown here is derived from an EMBL/GenBank/DDBJ whole genome shotgun (WGS) entry which is preliminary data.</text>
</comment>
<dbReference type="Gene3D" id="1.20.1640.10">
    <property type="entry name" value="Multidrug efflux transporter AcrB transmembrane domain"/>
    <property type="match status" value="2"/>
</dbReference>
<dbReference type="InterPro" id="IPR018490">
    <property type="entry name" value="cNMP-bd_dom_sf"/>
</dbReference>
<keyword evidence="4 6" id="KW-1133">Transmembrane helix</keyword>
<evidence type="ECO:0000256" key="2">
    <source>
        <dbReference type="ARBA" id="ARBA00022475"/>
    </source>
</evidence>
<dbReference type="Pfam" id="PF03176">
    <property type="entry name" value="MMPL"/>
    <property type="match status" value="2"/>
</dbReference>